<accession>A0AAD4BTE6</accession>
<dbReference type="Proteomes" id="UP001194468">
    <property type="component" value="Unassembled WGS sequence"/>
</dbReference>
<evidence type="ECO:0000313" key="2">
    <source>
        <dbReference type="Proteomes" id="UP001194468"/>
    </source>
</evidence>
<comment type="caution">
    <text evidence="1">The sequence shown here is derived from an EMBL/GenBank/DDBJ whole genome shotgun (WGS) entry which is preliminary data.</text>
</comment>
<keyword evidence="2" id="KW-1185">Reference proteome</keyword>
<evidence type="ECO:0000313" key="1">
    <source>
        <dbReference type="EMBL" id="KAF8439755.1"/>
    </source>
</evidence>
<sequence>MSNGGVAMVLIHPGWGRTASSQSGHNKVSISGRVYWVGGEARRHGASMARMSDARLLLDL</sequence>
<name>A0AAD4BTE6_BOLED</name>
<organism evidence="1 2">
    <name type="scientific">Boletus edulis BED1</name>
    <dbReference type="NCBI Taxonomy" id="1328754"/>
    <lineage>
        <taxon>Eukaryota</taxon>
        <taxon>Fungi</taxon>
        <taxon>Dikarya</taxon>
        <taxon>Basidiomycota</taxon>
        <taxon>Agaricomycotina</taxon>
        <taxon>Agaricomycetes</taxon>
        <taxon>Agaricomycetidae</taxon>
        <taxon>Boletales</taxon>
        <taxon>Boletineae</taxon>
        <taxon>Boletaceae</taxon>
        <taxon>Boletoideae</taxon>
        <taxon>Boletus</taxon>
    </lineage>
</organism>
<reference evidence="1" key="2">
    <citation type="journal article" date="2020" name="Nat. Commun.">
        <title>Large-scale genome sequencing of mycorrhizal fungi provides insights into the early evolution of symbiotic traits.</title>
        <authorList>
            <person name="Miyauchi S."/>
            <person name="Kiss E."/>
            <person name="Kuo A."/>
            <person name="Drula E."/>
            <person name="Kohler A."/>
            <person name="Sanchez-Garcia M."/>
            <person name="Morin E."/>
            <person name="Andreopoulos B."/>
            <person name="Barry K.W."/>
            <person name="Bonito G."/>
            <person name="Buee M."/>
            <person name="Carver A."/>
            <person name="Chen C."/>
            <person name="Cichocki N."/>
            <person name="Clum A."/>
            <person name="Culley D."/>
            <person name="Crous P.W."/>
            <person name="Fauchery L."/>
            <person name="Girlanda M."/>
            <person name="Hayes R.D."/>
            <person name="Keri Z."/>
            <person name="LaButti K."/>
            <person name="Lipzen A."/>
            <person name="Lombard V."/>
            <person name="Magnuson J."/>
            <person name="Maillard F."/>
            <person name="Murat C."/>
            <person name="Nolan M."/>
            <person name="Ohm R.A."/>
            <person name="Pangilinan J."/>
            <person name="Pereira M.F."/>
            <person name="Perotto S."/>
            <person name="Peter M."/>
            <person name="Pfister S."/>
            <person name="Riley R."/>
            <person name="Sitrit Y."/>
            <person name="Stielow J.B."/>
            <person name="Szollosi G."/>
            <person name="Zifcakova L."/>
            <person name="Stursova M."/>
            <person name="Spatafora J.W."/>
            <person name="Tedersoo L."/>
            <person name="Vaario L.M."/>
            <person name="Yamada A."/>
            <person name="Yan M."/>
            <person name="Wang P."/>
            <person name="Xu J."/>
            <person name="Bruns T."/>
            <person name="Baldrian P."/>
            <person name="Vilgalys R."/>
            <person name="Dunand C."/>
            <person name="Henrissat B."/>
            <person name="Grigoriev I.V."/>
            <person name="Hibbett D."/>
            <person name="Nagy L.G."/>
            <person name="Martin F.M."/>
        </authorList>
    </citation>
    <scope>NUCLEOTIDE SEQUENCE</scope>
    <source>
        <strain evidence="1">BED1</strain>
    </source>
</reference>
<dbReference type="AlphaFoldDB" id="A0AAD4BTE6"/>
<gene>
    <name evidence="1" type="ORF">L210DRAFT_3540238</name>
</gene>
<proteinExistence type="predicted"/>
<reference evidence="1" key="1">
    <citation type="submission" date="2019-10" db="EMBL/GenBank/DDBJ databases">
        <authorList>
            <consortium name="DOE Joint Genome Institute"/>
            <person name="Kuo A."/>
            <person name="Miyauchi S."/>
            <person name="Kiss E."/>
            <person name="Drula E."/>
            <person name="Kohler A."/>
            <person name="Sanchez-Garcia M."/>
            <person name="Andreopoulos B."/>
            <person name="Barry K.W."/>
            <person name="Bonito G."/>
            <person name="Buee M."/>
            <person name="Carver A."/>
            <person name="Chen C."/>
            <person name="Cichocki N."/>
            <person name="Clum A."/>
            <person name="Culley D."/>
            <person name="Crous P.W."/>
            <person name="Fauchery L."/>
            <person name="Girlanda M."/>
            <person name="Hayes R."/>
            <person name="Keri Z."/>
            <person name="LaButti K."/>
            <person name="Lipzen A."/>
            <person name="Lombard V."/>
            <person name="Magnuson J."/>
            <person name="Maillard F."/>
            <person name="Morin E."/>
            <person name="Murat C."/>
            <person name="Nolan M."/>
            <person name="Ohm R."/>
            <person name="Pangilinan J."/>
            <person name="Pereira M."/>
            <person name="Perotto S."/>
            <person name="Peter M."/>
            <person name="Riley R."/>
            <person name="Sitrit Y."/>
            <person name="Stielow B."/>
            <person name="Szollosi G."/>
            <person name="Zifcakova L."/>
            <person name="Stursova M."/>
            <person name="Spatafora J.W."/>
            <person name="Tedersoo L."/>
            <person name="Vaario L.-M."/>
            <person name="Yamada A."/>
            <person name="Yan M."/>
            <person name="Wang P."/>
            <person name="Xu J."/>
            <person name="Bruns T."/>
            <person name="Baldrian P."/>
            <person name="Vilgalys R."/>
            <person name="Henrissat B."/>
            <person name="Grigoriev I.V."/>
            <person name="Hibbett D."/>
            <person name="Nagy L.G."/>
            <person name="Martin F.M."/>
        </authorList>
    </citation>
    <scope>NUCLEOTIDE SEQUENCE</scope>
    <source>
        <strain evidence="1">BED1</strain>
    </source>
</reference>
<protein>
    <submittedName>
        <fullName evidence="1">Uncharacterized protein</fullName>
    </submittedName>
</protein>
<dbReference type="EMBL" id="WHUW01000013">
    <property type="protein sequence ID" value="KAF8439755.1"/>
    <property type="molecule type" value="Genomic_DNA"/>
</dbReference>